<evidence type="ECO:0000256" key="1">
    <source>
        <dbReference type="SAM" id="MobiDB-lite"/>
    </source>
</evidence>
<dbReference type="AlphaFoldDB" id="A0AAD7SXC6"/>
<protein>
    <submittedName>
        <fullName evidence="2">Uncharacterized protein</fullName>
    </submittedName>
</protein>
<accession>A0AAD7SXC6</accession>
<organism evidence="2 3">
    <name type="scientific">Aldrovandia affinis</name>
    <dbReference type="NCBI Taxonomy" id="143900"/>
    <lineage>
        <taxon>Eukaryota</taxon>
        <taxon>Metazoa</taxon>
        <taxon>Chordata</taxon>
        <taxon>Craniata</taxon>
        <taxon>Vertebrata</taxon>
        <taxon>Euteleostomi</taxon>
        <taxon>Actinopterygii</taxon>
        <taxon>Neopterygii</taxon>
        <taxon>Teleostei</taxon>
        <taxon>Notacanthiformes</taxon>
        <taxon>Halosauridae</taxon>
        <taxon>Aldrovandia</taxon>
    </lineage>
</organism>
<feature type="region of interest" description="Disordered" evidence="1">
    <location>
        <begin position="159"/>
        <end position="197"/>
    </location>
</feature>
<proteinExistence type="predicted"/>
<evidence type="ECO:0000313" key="3">
    <source>
        <dbReference type="Proteomes" id="UP001221898"/>
    </source>
</evidence>
<sequence length="197" mass="21290">MRDSRPNNADELKAAIKATWASITPQQCHRLIASMPRRIDAVIHAKGALTSTSDTSGVVLVLCPEPAVSHETLDDPFPPAVKMEATASASEAITPAAGFPTFRQSPSPPVPEELNWEEGTCTQDPANKRVKRPSGGWAQSEPCETRLCCGRRQRRWRWGVAQSPNKAAIASDTAKNPDLPSNRPQAVPNGPRKAPRA</sequence>
<keyword evidence="3" id="KW-1185">Reference proteome</keyword>
<dbReference type="InterPro" id="IPR036397">
    <property type="entry name" value="RNaseH_sf"/>
</dbReference>
<name>A0AAD7SXC6_9TELE</name>
<comment type="caution">
    <text evidence="2">The sequence shown here is derived from an EMBL/GenBank/DDBJ whole genome shotgun (WGS) entry which is preliminary data.</text>
</comment>
<dbReference type="GO" id="GO:0003676">
    <property type="term" value="F:nucleic acid binding"/>
    <property type="evidence" value="ECO:0007669"/>
    <property type="project" value="InterPro"/>
</dbReference>
<evidence type="ECO:0000313" key="2">
    <source>
        <dbReference type="EMBL" id="KAJ8410408.1"/>
    </source>
</evidence>
<reference evidence="2" key="1">
    <citation type="journal article" date="2023" name="Science">
        <title>Genome structures resolve the early diversification of teleost fishes.</title>
        <authorList>
            <person name="Parey E."/>
            <person name="Louis A."/>
            <person name="Montfort J."/>
            <person name="Bouchez O."/>
            <person name="Roques C."/>
            <person name="Iampietro C."/>
            <person name="Lluch J."/>
            <person name="Castinel A."/>
            <person name="Donnadieu C."/>
            <person name="Desvignes T."/>
            <person name="Floi Bucao C."/>
            <person name="Jouanno E."/>
            <person name="Wen M."/>
            <person name="Mejri S."/>
            <person name="Dirks R."/>
            <person name="Jansen H."/>
            <person name="Henkel C."/>
            <person name="Chen W.J."/>
            <person name="Zahm M."/>
            <person name="Cabau C."/>
            <person name="Klopp C."/>
            <person name="Thompson A.W."/>
            <person name="Robinson-Rechavi M."/>
            <person name="Braasch I."/>
            <person name="Lecointre G."/>
            <person name="Bobe J."/>
            <person name="Postlethwait J.H."/>
            <person name="Berthelot C."/>
            <person name="Roest Crollius H."/>
            <person name="Guiguen Y."/>
        </authorList>
    </citation>
    <scope>NUCLEOTIDE SEQUENCE</scope>
    <source>
        <strain evidence="2">NC1722</strain>
    </source>
</reference>
<dbReference type="Proteomes" id="UP001221898">
    <property type="component" value="Unassembled WGS sequence"/>
</dbReference>
<dbReference type="Gene3D" id="3.30.420.10">
    <property type="entry name" value="Ribonuclease H-like superfamily/Ribonuclease H"/>
    <property type="match status" value="1"/>
</dbReference>
<dbReference type="EMBL" id="JAINUG010000027">
    <property type="protein sequence ID" value="KAJ8410408.1"/>
    <property type="molecule type" value="Genomic_DNA"/>
</dbReference>
<feature type="region of interest" description="Disordered" evidence="1">
    <location>
        <begin position="98"/>
        <end position="142"/>
    </location>
</feature>
<gene>
    <name evidence="2" type="ORF">AAFF_G00203890</name>
</gene>